<proteinExistence type="predicted"/>
<gene>
    <name evidence="1" type="ORF">ASU31_10390</name>
</gene>
<dbReference type="EMBL" id="LMZQ01000006">
    <property type="protein sequence ID" value="KRT15911.1"/>
    <property type="molecule type" value="Genomic_DNA"/>
</dbReference>
<reference evidence="1 2" key="1">
    <citation type="submission" date="2015-11" db="EMBL/GenBank/DDBJ databases">
        <title>Sequence of Pedobacter ginsenosidimutans.</title>
        <authorList>
            <person name="Carson E."/>
            <person name="Keyser V."/>
            <person name="Newman J."/>
            <person name="Miller J."/>
        </authorList>
    </citation>
    <scope>NUCLEOTIDE SEQUENCE [LARGE SCALE GENOMIC DNA]</scope>
    <source>
        <strain evidence="1 2">KACC 14530</strain>
    </source>
</reference>
<dbReference type="RefSeq" id="WP_057932261.1">
    <property type="nucleotide sequence ID" value="NZ_LMZQ01000006.1"/>
</dbReference>
<organism evidence="1 2">
    <name type="scientific">Pedobacter ginsenosidimutans</name>
    <dbReference type="NCBI Taxonomy" id="687842"/>
    <lineage>
        <taxon>Bacteria</taxon>
        <taxon>Pseudomonadati</taxon>
        <taxon>Bacteroidota</taxon>
        <taxon>Sphingobacteriia</taxon>
        <taxon>Sphingobacteriales</taxon>
        <taxon>Sphingobacteriaceae</taxon>
        <taxon>Pedobacter</taxon>
    </lineage>
</organism>
<dbReference type="Proteomes" id="UP000051950">
    <property type="component" value="Unassembled WGS sequence"/>
</dbReference>
<name>A0A0T5VPV5_9SPHI</name>
<evidence type="ECO:0000313" key="2">
    <source>
        <dbReference type="Proteomes" id="UP000051950"/>
    </source>
</evidence>
<evidence type="ECO:0000313" key="1">
    <source>
        <dbReference type="EMBL" id="KRT15911.1"/>
    </source>
</evidence>
<dbReference type="OrthoDB" id="796745at2"/>
<comment type="caution">
    <text evidence="1">The sequence shown here is derived from an EMBL/GenBank/DDBJ whole genome shotgun (WGS) entry which is preliminary data.</text>
</comment>
<accession>A0A0T5VPV5</accession>
<protein>
    <submittedName>
        <fullName evidence="1">Uncharacterized protein</fullName>
    </submittedName>
</protein>
<keyword evidence="2" id="KW-1185">Reference proteome</keyword>
<dbReference type="AlphaFoldDB" id="A0A0T5VPV5"/>
<sequence>MANFTKTDLAYKGYKDSAWPDDDPKLTGKPDSTMLNRSESYEMVYFINRYMAGKTWKQKGTFNKIEAYLKEHKADSKSHAFWRAELDKNFKLN</sequence>